<dbReference type="SUPFAM" id="SSF52172">
    <property type="entry name" value="CheY-like"/>
    <property type="match status" value="1"/>
</dbReference>
<evidence type="ECO:0000256" key="1">
    <source>
        <dbReference type="ARBA" id="ARBA00022553"/>
    </source>
</evidence>
<dbReference type="Gene3D" id="1.10.10.10">
    <property type="entry name" value="Winged helix-like DNA-binding domain superfamily/Winged helix DNA-binding domain"/>
    <property type="match status" value="1"/>
</dbReference>
<dbReference type="SUPFAM" id="SSF55785">
    <property type="entry name" value="PYP-like sensor domain (PAS domain)"/>
    <property type="match status" value="1"/>
</dbReference>
<dbReference type="InterPro" id="IPR001789">
    <property type="entry name" value="Sig_transdc_resp-reg_receiver"/>
</dbReference>
<evidence type="ECO:0000256" key="3">
    <source>
        <dbReference type="ARBA" id="ARBA00023125"/>
    </source>
</evidence>
<dbReference type="InterPro" id="IPR035965">
    <property type="entry name" value="PAS-like_dom_sf"/>
</dbReference>
<dbReference type="PRINTS" id="PR00038">
    <property type="entry name" value="HTHLUXR"/>
</dbReference>
<dbReference type="GO" id="GO:0000160">
    <property type="term" value="P:phosphorelay signal transduction system"/>
    <property type="evidence" value="ECO:0007669"/>
    <property type="project" value="InterPro"/>
</dbReference>
<feature type="domain" description="HTH luxR-type" evidence="6">
    <location>
        <begin position="133"/>
        <end position="198"/>
    </location>
</feature>
<comment type="caution">
    <text evidence="9">The sequence shown here is derived from an EMBL/GenBank/DDBJ whole genome shotgun (WGS) entry which is preliminary data.</text>
</comment>
<evidence type="ECO:0000313" key="9">
    <source>
        <dbReference type="EMBL" id="RWU23067.1"/>
    </source>
</evidence>
<evidence type="ECO:0000256" key="2">
    <source>
        <dbReference type="ARBA" id="ARBA00023015"/>
    </source>
</evidence>
<dbReference type="SMART" id="SM00421">
    <property type="entry name" value="HTH_LUXR"/>
    <property type="match status" value="1"/>
</dbReference>
<evidence type="ECO:0000259" key="6">
    <source>
        <dbReference type="PROSITE" id="PS50043"/>
    </source>
</evidence>
<evidence type="ECO:0000313" key="10">
    <source>
        <dbReference type="Proteomes" id="UP000288983"/>
    </source>
</evidence>
<dbReference type="SMART" id="SM00448">
    <property type="entry name" value="REC"/>
    <property type="match status" value="1"/>
</dbReference>
<dbReference type="CDD" id="cd06170">
    <property type="entry name" value="LuxR_C_like"/>
    <property type="match status" value="1"/>
</dbReference>
<dbReference type="Proteomes" id="UP000288983">
    <property type="component" value="Unassembled WGS sequence"/>
</dbReference>
<dbReference type="GO" id="GO:0003677">
    <property type="term" value="F:DNA binding"/>
    <property type="evidence" value="ECO:0007669"/>
    <property type="project" value="UniProtKB-KW"/>
</dbReference>
<dbReference type="InterPro" id="IPR000792">
    <property type="entry name" value="Tscrpt_reg_LuxR_C"/>
</dbReference>
<evidence type="ECO:0000256" key="4">
    <source>
        <dbReference type="ARBA" id="ARBA00023163"/>
    </source>
</evidence>
<dbReference type="InterPro" id="IPR011006">
    <property type="entry name" value="CheY-like_superfamily"/>
</dbReference>
<dbReference type="InterPro" id="IPR000014">
    <property type="entry name" value="PAS"/>
</dbReference>
<dbReference type="CDD" id="cd17535">
    <property type="entry name" value="REC_NarL-like"/>
    <property type="match status" value="1"/>
</dbReference>
<dbReference type="PROSITE" id="PS50112">
    <property type="entry name" value="PAS"/>
    <property type="match status" value="1"/>
</dbReference>
<reference evidence="9 10" key="1">
    <citation type="submission" date="2018-06" db="EMBL/GenBank/DDBJ databases">
        <title>Bacteria isolated from soil of Wuhan.</title>
        <authorList>
            <person name="Wei X."/>
            <person name="Chunhua H."/>
        </authorList>
    </citation>
    <scope>NUCLEOTIDE SEQUENCE [LARGE SCALE GENOMIC DNA]</scope>
    <source>
        <strain evidence="10">xwS2</strain>
    </source>
</reference>
<dbReference type="PROSITE" id="PS50043">
    <property type="entry name" value="HTH_LUXR_2"/>
    <property type="match status" value="1"/>
</dbReference>
<keyword evidence="2" id="KW-0805">Transcription regulation</keyword>
<dbReference type="Gene3D" id="3.30.450.20">
    <property type="entry name" value="PAS domain"/>
    <property type="match status" value="1"/>
</dbReference>
<evidence type="ECO:0000259" key="7">
    <source>
        <dbReference type="PROSITE" id="PS50110"/>
    </source>
</evidence>
<dbReference type="SUPFAM" id="SSF46894">
    <property type="entry name" value="C-terminal effector domain of the bipartite response regulators"/>
    <property type="match status" value="1"/>
</dbReference>
<dbReference type="AlphaFoldDB" id="A0A443ZTW4"/>
<evidence type="ECO:0008006" key="11">
    <source>
        <dbReference type="Google" id="ProtNLM"/>
    </source>
</evidence>
<comment type="caution">
    <text evidence="5">Lacks conserved residue(s) required for the propagation of feature annotation.</text>
</comment>
<evidence type="ECO:0000256" key="5">
    <source>
        <dbReference type="PROSITE-ProRule" id="PRU00169"/>
    </source>
</evidence>
<dbReference type="InterPro" id="IPR058245">
    <property type="entry name" value="NreC/VraR/RcsB-like_REC"/>
</dbReference>
<dbReference type="Pfam" id="PF00989">
    <property type="entry name" value="PAS"/>
    <property type="match status" value="1"/>
</dbReference>
<name>A0A443ZTW4_9PSED</name>
<feature type="domain" description="Response regulatory" evidence="7">
    <location>
        <begin position="3"/>
        <end position="118"/>
    </location>
</feature>
<dbReference type="RefSeq" id="WP_128323735.1">
    <property type="nucleotide sequence ID" value="NZ_QJRG01000042.1"/>
</dbReference>
<sequence>MATVLIADPMPIVRSALRTLLEDMGHQDIQEAADVPAALTLARQCNPQLVILEIALPGPGGLDLLRRLRARDEALKVLVYSLQNPAHFAPLCFRAGASGFVSKHEGMASLRKAISDVWAGRGHFAREHMQPGGGGELDSLTPRESAVLQLIAEGRSNLRIAEELRISFKTVSTYKAHLLEKLHVSSNVELAEVARRNGLVAGQEPAAGALATDVFPAELGLLRSLVDAAPNPMFVRTTDGRLLFCNQKFLDYYRISAEDALGTGFAEARWFSPAVRKALPEGFARIVLEGIPMAVTTRVEIFGEARVMHYWMVPYRDSQGRACGVLGGLQDITDSEGQLVTLQDQLLAAEAQARRQADFFEASLSELAGCIGALALHPATPGLSGLIERLRRLGRLYQFQDNARAPLVQACDLPEFIGRCLIGHPQSLFGVQRIDTRRVWLDTDAFCDWMTTAIGLFQADTDNPALIHLDMRVRGQGQVLARLEMSGQAAAESIIDLNHCQRVAEYLHGRFVHSDHEQRLAIELELTLPQAGSAAAIAEQV</sequence>
<keyword evidence="4" id="KW-0804">Transcription</keyword>
<dbReference type="InterPro" id="IPR036388">
    <property type="entry name" value="WH-like_DNA-bd_sf"/>
</dbReference>
<dbReference type="InterPro" id="IPR039420">
    <property type="entry name" value="WalR-like"/>
</dbReference>
<feature type="domain" description="PAS" evidence="8">
    <location>
        <begin position="218"/>
        <end position="262"/>
    </location>
</feature>
<dbReference type="OrthoDB" id="7027232at2"/>
<dbReference type="Gene3D" id="3.40.50.2300">
    <property type="match status" value="1"/>
</dbReference>
<gene>
    <name evidence="9" type="ORF">DM813_12800</name>
</gene>
<dbReference type="Pfam" id="PF00072">
    <property type="entry name" value="Response_reg"/>
    <property type="match status" value="1"/>
</dbReference>
<protein>
    <recommendedName>
        <fullName evidence="11">Response regulator</fullName>
    </recommendedName>
</protein>
<dbReference type="NCBIfam" id="TIGR00229">
    <property type="entry name" value="sensory_box"/>
    <property type="match status" value="1"/>
</dbReference>
<dbReference type="EMBL" id="QJRG01000042">
    <property type="protein sequence ID" value="RWU23067.1"/>
    <property type="molecule type" value="Genomic_DNA"/>
</dbReference>
<proteinExistence type="predicted"/>
<evidence type="ECO:0000259" key="8">
    <source>
        <dbReference type="PROSITE" id="PS50112"/>
    </source>
</evidence>
<dbReference type="PROSITE" id="PS00622">
    <property type="entry name" value="HTH_LUXR_1"/>
    <property type="match status" value="1"/>
</dbReference>
<dbReference type="PROSITE" id="PS50110">
    <property type="entry name" value="RESPONSE_REGULATORY"/>
    <property type="match status" value="1"/>
</dbReference>
<dbReference type="InterPro" id="IPR016032">
    <property type="entry name" value="Sig_transdc_resp-reg_C-effctor"/>
</dbReference>
<dbReference type="PANTHER" id="PTHR43214">
    <property type="entry name" value="TWO-COMPONENT RESPONSE REGULATOR"/>
    <property type="match status" value="1"/>
</dbReference>
<accession>A0A443ZTW4</accession>
<dbReference type="GO" id="GO:0006355">
    <property type="term" value="P:regulation of DNA-templated transcription"/>
    <property type="evidence" value="ECO:0007669"/>
    <property type="project" value="InterPro"/>
</dbReference>
<dbReference type="PANTHER" id="PTHR43214:SF41">
    <property type="entry name" value="NITRATE_NITRITE RESPONSE REGULATOR PROTEIN NARP"/>
    <property type="match status" value="1"/>
</dbReference>
<dbReference type="Pfam" id="PF00196">
    <property type="entry name" value="GerE"/>
    <property type="match status" value="1"/>
</dbReference>
<dbReference type="SMART" id="SM00091">
    <property type="entry name" value="PAS"/>
    <property type="match status" value="1"/>
</dbReference>
<dbReference type="InterPro" id="IPR013767">
    <property type="entry name" value="PAS_fold"/>
</dbReference>
<dbReference type="CDD" id="cd00130">
    <property type="entry name" value="PAS"/>
    <property type="match status" value="1"/>
</dbReference>
<keyword evidence="3" id="KW-0238">DNA-binding</keyword>
<keyword evidence="1" id="KW-0597">Phosphoprotein</keyword>
<organism evidence="9 10">
    <name type="scientific">Pseudomonas alkylphenolica</name>
    <dbReference type="NCBI Taxonomy" id="237609"/>
    <lineage>
        <taxon>Bacteria</taxon>
        <taxon>Pseudomonadati</taxon>
        <taxon>Pseudomonadota</taxon>
        <taxon>Gammaproteobacteria</taxon>
        <taxon>Pseudomonadales</taxon>
        <taxon>Pseudomonadaceae</taxon>
        <taxon>Pseudomonas</taxon>
    </lineage>
</organism>